<accession>A0A553JN57</accession>
<dbReference type="RefSeq" id="WP_144040621.1">
    <property type="nucleotide sequence ID" value="NZ_BMPL01000015.1"/>
</dbReference>
<name>A0A553JN57_SHEHA</name>
<protein>
    <submittedName>
        <fullName evidence="1">Uncharacterized protein</fullName>
    </submittedName>
</protein>
<dbReference type="AlphaFoldDB" id="A0A553JN57"/>
<dbReference type="EMBL" id="VKGK01000015">
    <property type="protein sequence ID" value="TRY13840.1"/>
    <property type="molecule type" value="Genomic_DNA"/>
</dbReference>
<proteinExistence type="predicted"/>
<comment type="caution">
    <text evidence="1">The sequence shown here is derived from an EMBL/GenBank/DDBJ whole genome shotgun (WGS) entry which is preliminary data.</text>
</comment>
<dbReference type="OrthoDB" id="5584931at2"/>
<sequence length="189" mass="21681">MQIMDLLPLLREKCAGMLDQQAKDQLKKSYRNFCIESGFIQRSETVSRQTDGSVMLTPEEGYYILAINSVDGMDGKELRQSVDYRVTASHHINLESGFDQVIVTYSIAPNLPMADTLPLEIELLQRWPDEIAAGAAALLRIMPKQSWTDVNLSDYYRRDFVKGHREAFRARVSANDERQFQPVSKRVFF</sequence>
<organism evidence="1 2">
    <name type="scientific">Shewanella hanedai</name>
    <name type="common">Alteromonas hanedai</name>
    <dbReference type="NCBI Taxonomy" id="25"/>
    <lineage>
        <taxon>Bacteria</taxon>
        <taxon>Pseudomonadati</taxon>
        <taxon>Pseudomonadota</taxon>
        <taxon>Gammaproteobacteria</taxon>
        <taxon>Alteromonadales</taxon>
        <taxon>Shewanellaceae</taxon>
        <taxon>Shewanella</taxon>
    </lineage>
</organism>
<evidence type="ECO:0000313" key="2">
    <source>
        <dbReference type="Proteomes" id="UP000318126"/>
    </source>
</evidence>
<keyword evidence="2" id="KW-1185">Reference proteome</keyword>
<gene>
    <name evidence="1" type="ORF">FN961_13055</name>
</gene>
<evidence type="ECO:0000313" key="1">
    <source>
        <dbReference type="EMBL" id="TRY13840.1"/>
    </source>
</evidence>
<reference evidence="2" key="1">
    <citation type="submission" date="2019-07" db="EMBL/GenBank/DDBJ databases">
        <title>Shewanella sp. YLB-08 draft genomic sequence.</title>
        <authorList>
            <person name="Yu L."/>
        </authorList>
    </citation>
    <scope>NUCLEOTIDE SEQUENCE [LARGE SCALE GENOMIC DNA]</scope>
    <source>
        <strain evidence="2">JCM 20706</strain>
    </source>
</reference>
<dbReference type="Proteomes" id="UP000318126">
    <property type="component" value="Unassembled WGS sequence"/>
</dbReference>